<evidence type="ECO:0000313" key="1">
    <source>
        <dbReference type="EMBL" id="QKF78010.1"/>
    </source>
</evidence>
<dbReference type="InterPro" id="IPR046170">
    <property type="entry name" value="DUF6172"/>
</dbReference>
<protein>
    <submittedName>
        <fullName evidence="1">Uncharacterized protein</fullName>
    </submittedName>
</protein>
<dbReference type="KEGG" id="adz:ADFLV_1994"/>
<dbReference type="EMBL" id="CP053835">
    <property type="protein sequence ID" value="QKF78010.1"/>
    <property type="molecule type" value="Genomic_DNA"/>
</dbReference>
<reference evidence="1 2" key="1">
    <citation type="submission" date="2020-05" db="EMBL/GenBank/DDBJ databases">
        <title>Complete genome sequencing of Campylobacter and Arcobacter type strains.</title>
        <authorList>
            <person name="Miller W.G."/>
            <person name="Yee E."/>
        </authorList>
    </citation>
    <scope>NUCLEOTIDE SEQUENCE [LARGE SCALE GENOMIC DNA]</scope>
    <source>
        <strain evidence="1 2">LMG 25694</strain>
    </source>
</reference>
<name>A0AAE7BEI2_9BACT</name>
<organism evidence="1 2">
    <name type="scientific">Arcobacter defluvii</name>
    <dbReference type="NCBI Taxonomy" id="873191"/>
    <lineage>
        <taxon>Bacteria</taxon>
        <taxon>Pseudomonadati</taxon>
        <taxon>Campylobacterota</taxon>
        <taxon>Epsilonproteobacteria</taxon>
        <taxon>Campylobacterales</taxon>
        <taxon>Arcobacteraceae</taxon>
        <taxon>Arcobacter</taxon>
    </lineage>
</organism>
<proteinExistence type="predicted"/>
<dbReference type="Proteomes" id="UP000503313">
    <property type="component" value="Chromosome"/>
</dbReference>
<sequence length="109" mass="13018">MKKTFQLNVANKNRDRQVESIKNEVRKYIKREKSKRPPEGFNFWAFDCKFGKTEQEAEEIKFVDVTKSIDFAANENYDSFFIELVARADIKKIKEKNETNNEEEEEIED</sequence>
<gene>
    <name evidence="1" type="ORF">ADFLV_1994</name>
</gene>
<dbReference type="Pfam" id="PF19669">
    <property type="entry name" value="DUF6172"/>
    <property type="match status" value="1"/>
</dbReference>
<dbReference type="AlphaFoldDB" id="A0AAE7BEI2"/>
<accession>A0AAE7BEI2</accession>
<dbReference type="RefSeq" id="WP_014474658.1">
    <property type="nucleotide sequence ID" value="NZ_CP053835.1"/>
</dbReference>
<keyword evidence="2" id="KW-1185">Reference proteome</keyword>
<evidence type="ECO:0000313" key="2">
    <source>
        <dbReference type="Proteomes" id="UP000503313"/>
    </source>
</evidence>